<dbReference type="AlphaFoldDB" id="A0A5C8UFX5"/>
<sequence>RGIDVLRLIYPDVLGITRSKDLLVSQLERSAANGPAFCQGGWVTTTRGGLLARHDIMSRRLPDLVTRLAASPPT</sequence>
<comment type="caution">
    <text evidence="1">The sequence shown here is derived from an EMBL/GenBank/DDBJ whole genome shotgun (WGS) entry which is preliminary data.</text>
</comment>
<feature type="non-terminal residue" evidence="1">
    <location>
        <position position="1"/>
    </location>
</feature>
<gene>
    <name evidence="1" type="ORF">FVP33_19070</name>
</gene>
<evidence type="ECO:0000313" key="1">
    <source>
        <dbReference type="EMBL" id="TXN26838.1"/>
    </source>
</evidence>
<keyword evidence="2" id="KW-1185">Reference proteome</keyword>
<protein>
    <submittedName>
        <fullName evidence="1">Uncharacterized protein</fullName>
    </submittedName>
</protein>
<feature type="non-terminal residue" evidence="1">
    <location>
        <position position="74"/>
    </location>
</feature>
<dbReference type="EMBL" id="VRMG01000065">
    <property type="protein sequence ID" value="TXN26838.1"/>
    <property type="molecule type" value="Genomic_DNA"/>
</dbReference>
<reference evidence="1 2" key="1">
    <citation type="submission" date="2019-08" db="EMBL/GenBank/DDBJ databases">
        <title>Bacterial whole genome sequence for Glaciihabitans sp. CHu50b-6-2.</title>
        <authorList>
            <person name="Jin L."/>
        </authorList>
    </citation>
    <scope>NUCLEOTIDE SEQUENCE [LARGE SCALE GENOMIC DNA]</scope>
    <source>
        <strain evidence="1 2">CHu50b-6-2</strain>
    </source>
</reference>
<evidence type="ECO:0000313" key="2">
    <source>
        <dbReference type="Proteomes" id="UP000321379"/>
    </source>
</evidence>
<accession>A0A5C8UFX5</accession>
<dbReference type="Proteomes" id="UP000321379">
    <property type="component" value="Unassembled WGS sequence"/>
</dbReference>
<organism evidence="1 2">
    <name type="scientific">Lacisediminihabitans profunda</name>
    <dbReference type="NCBI Taxonomy" id="2594790"/>
    <lineage>
        <taxon>Bacteria</taxon>
        <taxon>Bacillati</taxon>
        <taxon>Actinomycetota</taxon>
        <taxon>Actinomycetes</taxon>
        <taxon>Micrococcales</taxon>
        <taxon>Microbacteriaceae</taxon>
        <taxon>Lacisediminihabitans</taxon>
    </lineage>
</organism>
<proteinExistence type="predicted"/>
<name>A0A5C8UFX5_9MICO</name>